<dbReference type="Proteomes" id="UP000286246">
    <property type="component" value="Unassembled WGS sequence"/>
</dbReference>
<dbReference type="RefSeq" id="WP_120260996.1">
    <property type="nucleotide sequence ID" value="NZ_RAPY01000004.1"/>
</dbReference>
<evidence type="ECO:0000313" key="3">
    <source>
        <dbReference type="Proteomes" id="UP000286246"/>
    </source>
</evidence>
<sequence length="156" mass="17659">MIQLFKKRPKGNAQIKDKIAHVVAACLVRVQQSWAGWMNRQSDRCNPKLRGAILIIFLMAMAAIGITMIMGGFKSSYKIIAGTGAISMPTVKQAEQKHVKANKADETLQRIEKFRLYLDSLSKTEEGKIKLESINLLRPGLRDSIKMVERIYKQQQ</sequence>
<evidence type="ECO:0000256" key="1">
    <source>
        <dbReference type="SAM" id="Phobius"/>
    </source>
</evidence>
<proteinExistence type="predicted"/>
<reference evidence="2 3" key="1">
    <citation type="submission" date="2018-09" db="EMBL/GenBank/DDBJ databases">
        <title>Genomic Encyclopedia of Type Strains, Phase III (KMG-III): the genomes of soil and plant-associated and newly described type strains.</title>
        <authorList>
            <person name="Whitman W."/>
        </authorList>
    </citation>
    <scope>NUCLEOTIDE SEQUENCE [LARGE SCALE GENOMIC DNA]</scope>
    <source>
        <strain evidence="2 3">CECT 7938</strain>
    </source>
</reference>
<accession>A0A420ARS2</accession>
<gene>
    <name evidence="2" type="ORF">DFQ12_4345</name>
</gene>
<name>A0A420ARS2_SPHD1</name>
<dbReference type="EMBL" id="RAPY01000004">
    <property type="protein sequence ID" value="RKE47181.1"/>
    <property type="molecule type" value="Genomic_DNA"/>
</dbReference>
<feature type="transmembrane region" description="Helical" evidence="1">
    <location>
        <begin position="52"/>
        <end position="73"/>
    </location>
</feature>
<protein>
    <submittedName>
        <fullName evidence="2">Uncharacterized protein</fullName>
    </submittedName>
</protein>
<keyword evidence="1" id="KW-1133">Transmembrane helix</keyword>
<dbReference type="AlphaFoldDB" id="A0A420ARS2"/>
<evidence type="ECO:0000313" key="2">
    <source>
        <dbReference type="EMBL" id="RKE47181.1"/>
    </source>
</evidence>
<organism evidence="2 3">
    <name type="scientific">Sphingobacterium detergens</name>
    <dbReference type="NCBI Taxonomy" id="1145106"/>
    <lineage>
        <taxon>Bacteria</taxon>
        <taxon>Pseudomonadati</taxon>
        <taxon>Bacteroidota</taxon>
        <taxon>Sphingobacteriia</taxon>
        <taxon>Sphingobacteriales</taxon>
        <taxon>Sphingobacteriaceae</taxon>
        <taxon>Sphingobacterium</taxon>
    </lineage>
</organism>
<dbReference type="OrthoDB" id="797081at2"/>
<keyword evidence="1" id="KW-0812">Transmembrane</keyword>
<keyword evidence="1" id="KW-0472">Membrane</keyword>
<keyword evidence="3" id="KW-1185">Reference proteome</keyword>
<comment type="caution">
    <text evidence="2">The sequence shown here is derived from an EMBL/GenBank/DDBJ whole genome shotgun (WGS) entry which is preliminary data.</text>
</comment>